<evidence type="ECO:0000313" key="1">
    <source>
        <dbReference type="EMBL" id="TCT25964.1"/>
    </source>
</evidence>
<dbReference type="InterPro" id="IPR008514">
    <property type="entry name" value="T6SS_Hcp"/>
</dbReference>
<dbReference type="PANTHER" id="PTHR36152">
    <property type="entry name" value="CYTOPLASMIC PROTEIN-RELATED"/>
    <property type="match status" value="1"/>
</dbReference>
<gene>
    <name evidence="1" type="ORF">EDC34_101291</name>
</gene>
<dbReference type="SUPFAM" id="SSF141452">
    <property type="entry name" value="Hcp1-like"/>
    <property type="match status" value="1"/>
</dbReference>
<protein>
    <submittedName>
        <fullName evidence="1">Type VI secretion system secreted protein Hcp</fullName>
    </submittedName>
</protein>
<accession>A0A4R3NAY4</accession>
<dbReference type="OrthoDB" id="4865570at2"/>
<organism evidence="1 2">
    <name type="scientific">Thermomonas haemolytica</name>
    <dbReference type="NCBI Taxonomy" id="141949"/>
    <lineage>
        <taxon>Bacteria</taxon>
        <taxon>Pseudomonadati</taxon>
        <taxon>Pseudomonadota</taxon>
        <taxon>Gammaproteobacteria</taxon>
        <taxon>Lysobacterales</taxon>
        <taxon>Lysobacteraceae</taxon>
        <taxon>Thermomonas</taxon>
    </lineage>
</organism>
<sequence>MATVDGFLELDGVKGESTDAKHKDKIEIQSFQWGVHSASNMATGGGGGVGKAVFSDFTVTKKVDLASPVLAKFAATGEHIAKGKVIFRKAGGSAGQQDYQTYDFEKIYVTGLAISGGQDGEFYETLTLSPTKFKWEYKKQGDKGSLEGNTVVTVDRAKNTAA</sequence>
<dbReference type="Proteomes" id="UP000295414">
    <property type="component" value="Unassembled WGS sequence"/>
</dbReference>
<dbReference type="InterPro" id="IPR053165">
    <property type="entry name" value="HSI-I_assembly_Hcp1"/>
</dbReference>
<dbReference type="InterPro" id="IPR036624">
    <property type="entry name" value="Hcp1-lik_sf"/>
</dbReference>
<proteinExistence type="predicted"/>
<dbReference type="Pfam" id="PF05638">
    <property type="entry name" value="T6SS_HCP"/>
    <property type="match status" value="1"/>
</dbReference>
<dbReference type="PANTHER" id="PTHR36152:SF5">
    <property type="entry name" value="PROTEIN HCP1"/>
    <property type="match status" value="1"/>
</dbReference>
<dbReference type="Gene3D" id="2.30.110.20">
    <property type="entry name" value="Hcp1-like"/>
    <property type="match status" value="1"/>
</dbReference>
<keyword evidence="2" id="KW-1185">Reference proteome</keyword>
<dbReference type="AlphaFoldDB" id="A0A4R3NAY4"/>
<name>A0A4R3NAY4_9GAMM</name>
<dbReference type="EMBL" id="SMAP01000001">
    <property type="protein sequence ID" value="TCT25964.1"/>
    <property type="molecule type" value="Genomic_DNA"/>
</dbReference>
<dbReference type="RefSeq" id="WP_114959080.1">
    <property type="nucleotide sequence ID" value="NZ_MSZW01000024.1"/>
</dbReference>
<evidence type="ECO:0000313" key="2">
    <source>
        <dbReference type="Proteomes" id="UP000295414"/>
    </source>
</evidence>
<reference evidence="1 2" key="1">
    <citation type="submission" date="2019-03" db="EMBL/GenBank/DDBJ databases">
        <title>Genomic Encyclopedia of Type Strains, Phase IV (KMG-IV): sequencing the most valuable type-strain genomes for metagenomic binning, comparative biology and taxonomic classification.</title>
        <authorList>
            <person name="Goeker M."/>
        </authorList>
    </citation>
    <scope>NUCLEOTIDE SEQUENCE [LARGE SCALE GENOMIC DNA]</scope>
    <source>
        <strain evidence="1 2">DSM 13605</strain>
    </source>
</reference>
<comment type="caution">
    <text evidence="1">The sequence shown here is derived from an EMBL/GenBank/DDBJ whole genome shotgun (WGS) entry which is preliminary data.</text>
</comment>